<dbReference type="SUPFAM" id="SSF81901">
    <property type="entry name" value="HCP-like"/>
    <property type="match status" value="1"/>
</dbReference>
<evidence type="ECO:0000313" key="3">
    <source>
        <dbReference type="EMBL" id="MBI3014680.1"/>
    </source>
</evidence>
<dbReference type="SMART" id="SM00028">
    <property type="entry name" value="TPR"/>
    <property type="match status" value="8"/>
</dbReference>
<keyword evidence="1" id="KW-0802">TPR repeat</keyword>
<sequence length="376" mass="42488">MSKVMTAKRELRNQLILARQHLHHKRWAKALETLKRAAALDPSNLEIRLQTARLCQDQNQLEEALKYLDSILAREPDHYLSLVLKGNLLLSQGKPRQALDSFLRATERQEDPEVYYNLGICYRSLRESSKAENAFLRVWKISPREAIGLLAGAQAALGRGRLDEARQILEQAVQLFPQYTPAKEELAQLYIQIKRLDQAESLLRDLLSEGHATPTVYHRLGTIAAERGKWQEAIDFWQEVIRRSPAADETLREMGWAHHILRNPGTAEKLLKRALEINPDNSKALIDLGAVYISNGWVQGAIEAWSKALQKEPGNEALQHHLEQAQDLLKRHGPMILPDPGVPAENQSAPQPEPGSPLASQKIIPIENHRPPHPKA</sequence>
<organism evidence="3 4">
    <name type="scientific">Tectimicrobiota bacterium</name>
    <dbReference type="NCBI Taxonomy" id="2528274"/>
    <lineage>
        <taxon>Bacteria</taxon>
        <taxon>Pseudomonadati</taxon>
        <taxon>Nitrospinota/Tectimicrobiota group</taxon>
        <taxon>Candidatus Tectimicrobiota</taxon>
    </lineage>
</organism>
<dbReference type="InterPro" id="IPR011990">
    <property type="entry name" value="TPR-like_helical_dom_sf"/>
</dbReference>
<feature type="region of interest" description="Disordered" evidence="2">
    <location>
        <begin position="333"/>
        <end position="376"/>
    </location>
</feature>
<dbReference type="Gene3D" id="1.25.40.10">
    <property type="entry name" value="Tetratricopeptide repeat domain"/>
    <property type="match status" value="4"/>
</dbReference>
<dbReference type="Proteomes" id="UP000741360">
    <property type="component" value="Unassembled WGS sequence"/>
</dbReference>
<evidence type="ECO:0000256" key="2">
    <source>
        <dbReference type="SAM" id="MobiDB-lite"/>
    </source>
</evidence>
<feature type="repeat" description="TPR" evidence="1">
    <location>
        <begin position="214"/>
        <end position="247"/>
    </location>
</feature>
<name>A0A932M0M3_UNCTE</name>
<dbReference type="Pfam" id="PF13174">
    <property type="entry name" value="TPR_6"/>
    <property type="match status" value="1"/>
</dbReference>
<dbReference type="PANTHER" id="PTHR12558">
    <property type="entry name" value="CELL DIVISION CYCLE 16,23,27"/>
    <property type="match status" value="1"/>
</dbReference>
<proteinExistence type="predicted"/>
<comment type="caution">
    <text evidence="3">The sequence shown here is derived from an EMBL/GenBank/DDBJ whole genome shotgun (WGS) entry which is preliminary data.</text>
</comment>
<dbReference type="EMBL" id="JACPSX010000111">
    <property type="protein sequence ID" value="MBI3014680.1"/>
    <property type="molecule type" value="Genomic_DNA"/>
</dbReference>
<evidence type="ECO:0000313" key="4">
    <source>
        <dbReference type="Proteomes" id="UP000741360"/>
    </source>
</evidence>
<feature type="repeat" description="TPR" evidence="1">
    <location>
        <begin position="248"/>
        <end position="281"/>
    </location>
</feature>
<dbReference type="InterPro" id="IPR019734">
    <property type="entry name" value="TPR_rpt"/>
</dbReference>
<dbReference type="Pfam" id="PF14559">
    <property type="entry name" value="TPR_19"/>
    <property type="match status" value="3"/>
</dbReference>
<dbReference type="AlphaFoldDB" id="A0A932M0M3"/>
<dbReference type="PANTHER" id="PTHR12558:SF13">
    <property type="entry name" value="CELL DIVISION CYCLE PROTEIN 27 HOMOLOG"/>
    <property type="match status" value="1"/>
</dbReference>
<accession>A0A932M0M3</accession>
<reference evidence="3" key="1">
    <citation type="submission" date="2020-07" db="EMBL/GenBank/DDBJ databases">
        <title>Huge and variable diversity of episymbiotic CPR bacteria and DPANN archaea in groundwater ecosystems.</title>
        <authorList>
            <person name="He C.Y."/>
            <person name="Keren R."/>
            <person name="Whittaker M."/>
            <person name="Farag I.F."/>
            <person name="Doudna J."/>
            <person name="Cate J.H.D."/>
            <person name="Banfield J.F."/>
        </authorList>
    </citation>
    <scope>NUCLEOTIDE SEQUENCE</scope>
    <source>
        <strain evidence="3">NC_groundwater_717_Ag_S-0.2um_59_8</strain>
    </source>
</reference>
<dbReference type="Pfam" id="PF13432">
    <property type="entry name" value="TPR_16"/>
    <property type="match status" value="1"/>
</dbReference>
<dbReference type="SUPFAM" id="SSF48452">
    <property type="entry name" value="TPR-like"/>
    <property type="match status" value="1"/>
</dbReference>
<feature type="repeat" description="TPR" evidence="1">
    <location>
        <begin position="282"/>
        <end position="315"/>
    </location>
</feature>
<dbReference type="PROSITE" id="PS50005">
    <property type="entry name" value="TPR"/>
    <property type="match status" value="4"/>
</dbReference>
<gene>
    <name evidence="3" type="ORF">HYY65_06410</name>
</gene>
<protein>
    <submittedName>
        <fullName evidence="3">Tetratricopeptide repeat protein</fullName>
    </submittedName>
</protein>
<feature type="repeat" description="TPR" evidence="1">
    <location>
        <begin position="112"/>
        <end position="145"/>
    </location>
</feature>
<evidence type="ECO:0000256" key="1">
    <source>
        <dbReference type="PROSITE-ProRule" id="PRU00339"/>
    </source>
</evidence>